<feature type="domain" description="Disease resistance N-terminal" evidence="7">
    <location>
        <begin position="5"/>
        <end position="91"/>
    </location>
</feature>
<dbReference type="Proteomes" id="UP000275267">
    <property type="component" value="Unassembled WGS sequence"/>
</dbReference>
<feature type="compositionally biased region" description="Basic and acidic residues" evidence="6">
    <location>
        <begin position="290"/>
        <end position="306"/>
    </location>
</feature>
<dbReference type="InterPro" id="IPR027417">
    <property type="entry name" value="P-loop_NTPase"/>
</dbReference>
<dbReference type="FunFam" id="1.10.10.10:FF:000322">
    <property type="entry name" value="Probable disease resistance protein At1g63360"/>
    <property type="match status" value="1"/>
</dbReference>
<evidence type="ECO:0000256" key="4">
    <source>
        <dbReference type="ARBA" id="ARBA00022741"/>
    </source>
</evidence>
<dbReference type="STRING" id="4540.A0A3L6Q4K7"/>
<keyword evidence="3" id="KW-0677">Repeat</keyword>
<evidence type="ECO:0000256" key="3">
    <source>
        <dbReference type="ARBA" id="ARBA00022737"/>
    </source>
</evidence>
<dbReference type="InterPro" id="IPR038005">
    <property type="entry name" value="RX-like_CC"/>
</dbReference>
<dbReference type="SUPFAM" id="SSF52540">
    <property type="entry name" value="P-loop containing nucleoside triphosphate hydrolases"/>
    <property type="match status" value="1"/>
</dbReference>
<dbReference type="CDD" id="cd14798">
    <property type="entry name" value="RX-CC_like"/>
    <property type="match status" value="1"/>
</dbReference>
<feature type="compositionally biased region" description="Polar residues" evidence="6">
    <location>
        <begin position="444"/>
        <end position="455"/>
    </location>
</feature>
<dbReference type="GO" id="GO:0000166">
    <property type="term" value="F:nucleotide binding"/>
    <property type="evidence" value="ECO:0007669"/>
    <property type="project" value="UniProtKB-KW"/>
</dbReference>
<dbReference type="Gene3D" id="3.40.50.300">
    <property type="entry name" value="P-loop containing nucleotide triphosphate hydrolases"/>
    <property type="match status" value="1"/>
</dbReference>
<evidence type="ECO:0000313" key="10">
    <source>
        <dbReference type="Proteomes" id="UP000275267"/>
    </source>
</evidence>
<protein>
    <submittedName>
        <fullName evidence="9">Uncharacterized protein</fullName>
    </submittedName>
</protein>
<dbReference type="Pfam" id="PF23559">
    <property type="entry name" value="WHD_DRP"/>
    <property type="match status" value="1"/>
</dbReference>
<feature type="domain" description="Disease resistance protein winged helix" evidence="8">
    <location>
        <begin position="663"/>
        <end position="714"/>
    </location>
</feature>
<dbReference type="Gene3D" id="1.10.10.10">
    <property type="entry name" value="Winged helix-like DNA-binding domain superfamily/Winged helix DNA-binding domain"/>
    <property type="match status" value="1"/>
</dbReference>
<dbReference type="OrthoDB" id="656090at2759"/>
<keyword evidence="4" id="KW-0547">Nucleotide-binding</keyword>
<dbReference type="Pfam" id="PF18052">
    <property type="entry name" value="Rx_N"/>
    <property type="match status" value="1"/>
</dbReference>
<evidence type="ECO:0000256" key="6">
    <source>
        <dbReference type="SAM" id="MobiDB-lite"/>
    </source>
</evidence>
<comment type="similarity">
    <text evidence="1">Belongs to the disease resistance NB-LRR family.</text>
</comment>
<feature type="region of interest" description="Disordered" evidence="6">
    <location>
        <begin position="290"/>
        <end position="315"/>
    </location>
</feature>
<proteinExistence type="inferred from homology"/>
<comment type="caution">
    <text evidence="9">The sequence shown here is derived from an EMBL/GenBank/DDBJ whole genome shotgun (WGS) entry which is preliminary data.</text>
</comment>
<dbReference type="InterPro" id="IPR058922">
    <property type="entry name" value="WHD_DRP"/>
</dbReference>
<evidence type="ECO:0000256" key="5">
    <source>
        <dbReference type="ARBA" id="ARBA00022821"/>
    </source>
</evidence>
<keyword evidence="2" id="KW-0433">Leucine-rich repeat</keyword>
<dbReference type="Gene3D" id="1.20.5.4130">
    <property type="match status" value="1"/>
</dbReference>
<evidence type="ECO:0000259" key="8">
    <source>
        <dbReference type="Pfam" id="PF23559"/>
    </source>
</evidence>
<organism evidence="9 10">
    <name type="scientific">Panicum miliaceum</name>
    <name type="common">Proso millet</name>
    <name type="synonym">Broomcorn millet</name>
    <dbReference type="NCBI Taxonomy" id="4540"/>
    <lineage>
        <taxon>Eukaryota</taxon>
        <taxon>Viridiplantae</taxon>
        <taxon>Streptophyta</taxon>
        <taxon>Embryophyta</taxon>
        <taxon>Tracheophyta</taxon>
        <taxon>Spermatophyta</taxon>
        <taxon>Magnoliopsida</taxon>
        <taxon>Liliopsida</taxon>
        <taxon>Poales</taxon>
        <taxon>Poaceae</taxon>
        <taxon>PACMAD clade</taxon>
        <taxon>Panicoideae</taxon>
        <taxon>Panicodae</taxon>
        <taxon>Paniceae</taxon>
        <taxon>Panicinae</taxon>
        <taxon>Panicum</taxon>
        <taxon>Panicum sect. Panicum</taxon>
    </lineage>
</organism>
<keyword evidence="5" id="KW-0611">Plant defense</keyword>
<dbReference type="PANTHER" id="PTHR19338:SF0">
    <property type="entry name" value="MITOCHONDRIAL IMPORT INNER MEMBRANE TRANSLOCASE SUBUNIT TIM13"/>
    <property type="match status" value="1"/>
</dbReference>
<evidence type="ECO:0000313" key="9">
    <source>
        <dbReference type="EMBL" id="RLM69440.1"/>
    </source>
</evidence>
<evidence type="ECO:0000259" key="7">
    <source>
        <dbReference type="Pfam" id="PF18052"/>
    </source>
</evidence>
<feature type="region of interest" description="Disordered" evidence="6">
    <location>
        <begin position="440"/>
        <end position="476"/>
    </location>
</feature>
<dbReference type="GO" id="GO:0002758">
    <property type="term" value="P:innate immune response-activating signaling pathway"/>
    <property type="evidence" value="ECO:0007669"/>
    <property type="project" value="UniProtKB-ARBA"/>
</dbReference>
<accession>A0A3L6Q4K7</accession>
<reference evidence="10" key="1">
    <citation type="journal article" date="2019" name="Nat. Commun.">
        <title>The genome of broomcorn millet.</title>
        <authorList>
            <person name="Zou C."/>
            <person name="Miki D."/>
            <person name="Li D."/>
            <person name="Tang Q."/>
            <person name="Xiao L."/>
            <person name="Rajput S."/>
            <person name="Deng P."/>
            <person name="Jia W."/>
            <person name="Huang R."/>
            <person name="Zhang M."/>
            <person name="Sun Y."/>
            <person name="Hu J."/>
            <person name="Fu X."/>
            <person name="Schnable P.S."/>
            <person name="Li F."/>
            <person name="Zhang H."/>
            <person name="Feng B."/>
            <person name="Zhu X."/>
            <person name="Liu R."/>
            <person name="Schnable J.C."/>
            <person name="Zhu J.-K."/>
            <person name="Zhang H."/>
        </authorList>
    </citation>
    <scope>NUCLEOTIDE SEQUENCE [LARGE SCALE GENOMIC DNA]</scope>
</reference>
<keyword evidence="10" id="KW-1185">Reference proteome</keyword>
<name>A0A3L6Q4K7_PANMI</name>
<dbReference type="PANTHER" id="PTHR19338">
    <property type="entry name" value="TRANSLOCASE OF INNER MITOCHONDRIAL MEMBRANE 13 HOMOLOG"/>
    <property type="match status" value="1"/>
</dbReference>
<dbReference type="InterPro" id="IPR036388">
    <property type="entry name" value="WH-like_DNA-bd_sf"/>
</dbReference>
<dbReference type="EMBL" id="PQIB02000014">
    <property type="protein sequence ID" value="RLM69440.1"/>
    <property type="molecule type" value="Genomic_DNA"/>
</dbReference>
<evidence type="ECO:0000256" key="2">
    <source>
        <dbReference type="ARBA" id="ARBA00022614"/>
    </source>
</evidence>
<dbReference type="InterPro" id="IPR041118">
    <property type="entry name" value="Rx_N"/>
</dbReference>
<dbReference type="GO" id="GO:0009626">
    <property type="term" value="P:plant-type hypersensitive response"/>
    <property type="evidence" value="ECO:0007669"/>
    <property type="project" value="UniProtKB-ARBA"/>
</dbReference>
<sequence>MAQSAVSSLLGQLSGLLVDEAKLLGGVRRDVVFIKDEMESMQGFLLDADGSGDAKTSNSNQVMAWRRQVREVAYDSQKCIDLYVQTVGASRPSAGLRGSVCWLPQLLRTMPARHRIAVEIKELKDRAREVGERRRRYGVKAPEGVGAAAGLLQLPQQRQEAEHARRRRAIADATDWINTDAKHVMNWIAPGSGESLLQEKHTTFMEKIPRIEHYTTENLISELIGLTGNRADATSFLKEHALQWAEWVQKDVRFLLKEVLKGMVSSSIEDGANAFKNKFREKLQGLFGDHGAKEEEPAPASAKEKPPAPAASQDDGDHHIISLRWLQGVLQSKSIKIVSGKKEGPRFLAIVTPPVIIKNQEDEAHRHDHRRGTEIARRVYEHYSSQGRPFDFTIWVNAESHSKPTAMLQDILDQVKEQPQNVGGKMINSTTTHTINDQVKEQAQKQQPMPPASSSSHDDVGGKTIGATTTTSTSTTTTIVAEDEVLRQEIKKHLTGKKYLIFLADHLQHDTSWTKILSALPTDSSDDQSSIILTPLVQQGYQYVGWFALSLFFLTKHSRYRVYFYSHLVATKKKAKELLPESKHQDLQGDIDNILTTCRWDSVSTNIFLHALHANPHPSKVGLGRLHLCLNEFSTVSNAINMIRFCYDDLPNHYKVCFMYLSIFPSDSKIRRTSLVRRWAAEGLVVGRDGLAATDEAERSFNELVDRGLLLPADNTENPSGKSFYHP</sequence>
<dbReference type="GO" id="GO:0042742">
    <property type="term" value="P:defense response to bacterium"/>
    <property type="evidence" value="ECO:0007669"/>
    <property type="project" value="UniProtKB-ARBA"/>
</dbReference>
<gene>
    <name evidence="9" type="ORF">C2845_PM17G03210</name>
</gene>
<evidence type="ECO:0000256" key="1">
    <source>
        <dbReference type="ARBA" id="ARBA00008894"/>
    </source>
</evidence>
<dbReference type="AlphaFoldDB" id="A0A3L6Q4K7"/>